<evidence type="ECO:0000313" key="3">
    <source>
        <dbReference type="Proteomes" id="UP000799291"/>
    </source>
</evidence>
<dbReference type="OrthoDB" id="5335351at2759"/>
<keyword evidence="3" id="KW-1185">Reference proteome</keyword>
<reference evidence="2" key="1">
    <citation type="journal article" date="2020" name="Stud. Mycol.">
        <title>101 Dothideomycetes genomes: a test case for predicting lifestyles and emergence of pathogens.</title>
        <authorList>
            <person name="Haridas S."/>
            <person name="Albert R."/>
            <person name="Binder M."/>
            <person name="Bloem J."/>
            <person name="Labutti K."/>
            <person name="Salamov A."/>
            <person name="Andreopoulos B."/>
            <person name="Baker S."/>
            <person name="Barry K."/>
            <person name="Bills G."/>
            <person name="Bluhm B."/>
            <person name="Cannon C."/>
            <person name="Castanera R."/>
            <person name="Culley D."/>
            <person name="Daum C."/>
            <person name="Ezra D."/>
            <person name="Gonzalez J."/>
            <person name="Henrissat B."/>
            <person name="Kuo A."/>
            <person name="Liang C."/>
            <person name="Lipzen A."/>
            <person name="Lutzoni F."/>
            <person name="Magnuson J."/>
            <person name="Mondo S."/>
            <person name="Nolan M."/>
            <person name="Ohm R."/>
            <person name="Pangilinan J."/>
            <person name="Park H.-J."/>
            <person name="Ramirez L."/>
            <person name="Alfaro M."/>
            <person name="Sun H."/>
            <person name="Tritt A."/>
            <person name="Yoshinaga Y."/>
            <person name="Zwiers L.-H."/>
            <person name="Turgeon B."/>
            <person name="Goodwin S."/>
            <person name="Spatafora J."/>
            <person name="Crous P."/>
            <person name="Grigoriev I."/>
        </authorList>
    </citation>
    <scope>NUCLEOTIDE SEQUENCE</scope>
    <source>
        <strain evidence="2">CBS 122367</strain>
    </source>
</reference>
<protein>
    <submittedName>
        <fullName evidence="2">Uncharacterized protein</fullName>
    </submittedName>
</protein>
<accession>A0A6G1IUL6</accession>
<gene>
    <name evidence="2" type="ORF">K458DRAFT_308550</name>
</gene>
<evidence type="ECO:0000256" key="1">
    <source>
        <dbReference type="SAM" id="MobiDB-lite"/>
    </source>
</evidence>
<feature type="region of interest" description="Disordered" evidence="1">
    <location>
        <begin position="1"/>
        <end position="73"/>
    </location>
</feature>
<organism evidence="2 3">
    <name type="scientific">Lentithecium fluviatile CBS 122367</name>
    <dbReference type="NCBI Taxonomy" id="1168545"/>
    <lineage>
        <taxon>Eukaryota</taxon>
        <taxon>Fungi</taxon>
        <taxon>Dikarya</taxon>
        <taxon>Ascomycota</taxon>
        <taxon>Pezizomycotina</taxon>
        <taxon>Dothideomycetes</taxon>
        <taxon>Pleosporomycetidae</taxon>
        <taxon>Pleosporales</taxon>
        <taxon>Massarineae</taxon>
        <taxon>Lentitheciaceae</taxon>
        <taxon>Lentithecium</taxon>
    </lineage>
</organism>
<dbReference type="EMBL" id="MU005589">
    <property type="protein sequence ID" value="KAF2681855.1"/>
    <property type="molecule type" value="Genomic_DNA"/>
</dbReference>
<proteinExistence type="predicted"/>
<sequence length="169" mass="19104">MEETKPTSKSEPPAGTNPEGATRPPPPTFRADSGETERPPSAQRVNPGTNEPVDTDGNEELDEEVDPADKTADFDWEKLQESYHQAIDTTSKEEADLMDDWVELMKCFKIWAEAGHLHETDRTFSRLRTRIAYVQNSETRLESTRQHYVNVVQAFESALNLLRNSGLRG</sequence>
<feature type="compositionally biased region" description="Acidic residues" evidence="1">
    <location>
        <begin position="53"/>
        <end position="66"/>
    </location>
</feature>
<name>A0A6G1IUL6_9PLEO</name>
<evidence type="ECO:0000313" key="2">
    <source>
        <dbReference type="EMBL" id="KAF2681855.1"/>
    </source>
</evidence>
<dbReference type="AlphaFoldDB" id="A0A6G1IUL6"/>
<dbReference type="Proteomes" id="UP000799291">
    <property type="component" value="Unassembled WGS sequence"/>
</dbReference>